<dbReference type="Proteomes" id="UP000682811">
    <property type="component" value="Unassembled WGS sequence"/>
</dbReference>
<feature type="domain" description="Copper amine oxidase-like N-terminal" evidence="2">
    <location>
        <begin position="33"/>
        <end position="140"/>
    </location>
</feature>
<organism evidence="3 4">
    <name type="scientific">Paenibacillus azoreducens</name>
    <dbReference type="NCBI Taxonomy" id="116718"/>
    <lineage>
        <taxon>Bacteria</taxon>
        <taxon>Bacillati</taxon>
        <taxon>Bacillota</taxon>
        <taxon>Bacilli</taxon>
        <taxon>Bacillales</taxon>
        <taxon>Paenibacillaceae</taxon>
        <taxon>Paenibacillus</taxon>
    </lineage>
</organism>
<keyword evidence="4" id="KW-1185">Reference proteome</keyword>
<gene>
    <name evidence="3" type="ORF">J34TS1_22140</name>
</gene>
<evidence type="ECO:0000313" key="4">
    <source>
        <dbReference type="Proteomes" id="UP000682811"/>
    </source>
</evidence>
<evidence type="ECO:0000313" key="3">
    <source>
        <dbReference type="EMBL" id="GIO47449.1"/>
    </source>
</evidence>
<dbReference type="InterPro" id="IPR012854">
    <property type="entry name" value="Cu_amine_oxidase-like_N"/>
</dbReference>
<comment type="caution">
    <text evidence="3">The sequence shown here is derived from an EMBL/GenBank/DDBJ whole genome shotgun (WGS) entry which is preliminary data.</text>
</comment>
<dbReference type="Pfam" id="PF07833">
    <property type="entry name" value="Cu_amine_oxidN1"/>
    <property type="match status" value="1"/>
</dbReference>
<reference evidence="3 4" key="1">
    <citation type="submission" date="2021-03" db="EMBL/GenBank/DDBJ databases">
        <title>Antimicrobial resistance genes in bacteria isolated from Japanese honey, and their potential for conferring macrolide and lincosamide resistance in the American foulbrood pathogen Paenibacillus larvae.</title>
        <authorList>
            <person name="Okamoto M."/>
            <person name="Kumagai M."/>
            <person name="Kanamori H."/>
            <person name="Takamatsu D."/>
        </authorList>
    </citation>
    <scope>NUCLEOTIDE SEQUENCE [LARGE SCALE GENOMIC DNA]</scope>
    <source>
        <strain evidence="3 4">J34TS1</strain>
    </source>
</reference>
<dbReference type="RefSeq" id="WP_212978312.1">
    <property type="nucleotide sequence ID" value="NZ_AP025343.1"/>
</dbReference>
<accession>A0A919YB09</accession>
<sequence length="302" mass="33490">MKKIFIAASSLLLAFSISSSVMAAPSSSANLNVNGVKQVDQKPLIINQTTMVPIRALTLMRIFKVEWDGKTNSITVANSKSKETVKMTVNSKIAYQGNSKLTLDTPPKNVKGTVYVPLKFIGESLGANVVWDAGTRTAVIYNSNTEGAENSKDIVKARAAVLSLPHISLYDPIPTISESNISKYYFPYGKTQRFFVLEGDIIKYYEVKDQAAWQIWAGKLNFAKQQDDKDIISNLSQSIIQESGKRPSGSDQYVYFTDYFLGGMVDYGVVGKDGKAKELGKFNYTDRTQPFIKEIEGEKRTD</sequence>
<dbReference type="Gene3D" id="3.30.457.10">
    <property type="entry name" value="Copper amine oxidase-like, N-terminal domain"/>
    <property type="match status" value="1"/>
</dbReference>
<proteinExistence type="predicted"/>
<protein>
    <recommendedName>
        <fullName evidence="2">Copper amine oxidase-like N-terminal domain-containing protein</fullName>
    </recommendedName>
</protein>
<keyword evidence="1" id="KW-0732">Signal</keyword>
<name>A0A919YB09_9BACL</name>
<dbReference type="EMBL" id="BORT01000008">
    <property type="protein sequence ID" value="GIO47449.1"/>
    <property type="molecule type" value="Genomic_DNA"/>
</dbReference>
<feature type="chain" id="PRO_5036862628" description="Copper amine oxidase-like N-terminal domain-containing protein" evidence="1">
    <location>
        <begin position="24"/>
        <end position="302"/>
    </location>
</feature>
<dbReference type="SUPFAM" id="SSF55383">
    <property type="entry name" value="Copper amine oxidase, domain N"/>
    <property type="match status" value="1"/>
</dbReference>
<evidence type="ECO:0000259" key="2">
    <source>
        <dbReference type="Pfam" id="PF07833"/>
    </source>
</evidence>
<dbReference type="InterPro" id="IPR036582">
    <property type="entry name" value="Mao_N_sf"/>
</dbReference>
<feature type="signal peptide" evidence="1">
    <location>
        <begin position="1"/>
        <end position="23"/>
    </location>
</feature>
<evidence type="ECO:0000256" key="1">
    <source>
        <dbReference type="SAM" id="SignalP"/>
    </source>
</evidence>
<dbReference type="AlphaFoldDB" id="A0A919YB09"/>